<proteinExistence type="inferred from homology"/>
<comment type="similarity">
    <text evidence="2">Belongs to the TMEM86 family.</text>
</comment>
<dbReference type="AlphaFoldDB" id="A0A364K5R2"/>
<keyword evidence="4 6" id="KW-1133">Transmembrane helix</keyword>
<protein>
    <submittedName>
        <fullName evidence="7">Lysoplasmalogenase</fullName>
    </submittedName>
</protein>
<evidence type="ECO:0000313" key="8">
    <source>
        <dbReference type="Proteomes" id="UP000251213"/>
    </source>
</evidence>
<name>A0A364K5R2_9BACL</name>
<dbReference type="GO" id="GO:0016020">
    <property type="term" value="C:membrane"/>
    <property type="evidence" value="ECO:0007669"/>
    <property type="project" value="UniProtKB-SubCell"/>
</dbReference>
<organism evidence="7 8">
    <name type="scientific">Thermoflavimicrobium daqui</name>
    <dbReference type="NCBI Taxonomy" id="2137476"/>
    <lineage>
        <taxon>Bacteria</taxon>
        <taxon>Bacillati</taxon>
        <taxon>Bacillota</taxon>
        <taxon>Bacilli</taxon>
        <taxon>Bacillales</taxon>
        <taxon>Thermoactinomycetaceae</taxon>
        <taxon>Thermoflavimicrobium</taxon>
    </lineage>
</organism>
<dbReference type="EMBL" id="QJKK01000003">
    <property type="protein sequence ID" value="RAL25608.1"/>
    <property type="molecule type" value="Genomic_DNA"/>
</dbReference>
<dbReference type="InterPro" id="IPR012506">
    <property type="entry name" value="TMEM86B-like"/>
</dbReference>
<accession>A0A364K5R2</accession>
<dbReference type="GO" id="GO:0016787">
    <property type="term" value="F:hydrolase activity"/>
    <property type="evidence" value="ECO:0007669"/>
    <property type="project" value="TreeGrafter"/>
</dbReference>
<evidence type="ECO:0000256" key="2">
    <source>
        <dbReference type="ARBA" id="ARBA00007375"/>
    </source>
</evidence>
<dbReference type="OrthoDB" id="5592477at2"/>
<evidence type="ECO:0000256" key="1">
    <source>
        <dbReference type="ARBA" id="ARBA00004141"/>
    </source>
</evidence>
<evidence type="ECO:0000256" key="5">
    <source>
        <dbReference type="ARBA" id="ARBA00023136"/>
    </source>
</evidence>
<dbReference type="PANTHER" id="PTHR31885">
    <property type="entry name" value="GH04784P"/>
    <property type="match status" value="1"/>
</dbReference>
<dbReference type="Pfam" id="PF07947">
    <property type="entry name" value="YhhN"/>
    <property type="match status" value="1"/>
</dbReference>
<gene>
    <name evidence="7" type="ORF">DL897_05890</name>
</gene>
<keyword evidence="8" id="KW-1185">Reference proteome</keyword>
<keyword evidence="5 6" id="KW-0472">Membrane</keyword>
<comment type="caution">
    <text evidence="7">The sequence shown here is derived from an EMBL/GenBank/DDBJ whole genome shotgun (WGS) entry which is preliminary data.</text>
</comment>
<evidence type="ECO:0000256" key="4">
    <source>
        <dbReference type="ARBA" id="ARBA00022989"/>
    </source>
</evidence>
<dbReference type="RefSeq" id="WP_113658222.1">
    <property type="nucleotide sequence ID" value="NZ_KZ845665.1"/>
</dbReference>
<feature type="transmembrane region" description="Helical" evidence="6">
    <location>
        <begin position="104"/>
        <end position="124"/>
    </location>
</feature>
<dbReference type="PANTHER" id="PTHR31885:SF6">
    <property type="entry name" value="GH04784P"/>
    <property type="match status" value="1"/>
</dbReference>
<reference evidence="7 8" key="2">
    <citation type="submission" date="2018-06" db="EMBL/GenBank/DDBJ databases">
        <authorList>
            <person name="Zhirakovskaya E."/>
        </authorList>
    </citation>
    <scope>NUCLEOTIDE SEQUENCE [LARGE SCALE GENOMIC DNA]</scope>
    <source>
        <strain evidence="7 8">FBKL4.011</strain>
    </source>
</reference>
<feature type="transmembrane region" description="Helical" evidence="6">
    <location>
        <begin position="78"/>
        <end position="98"/>
    </location>
</feature>
<evidence type="ECO:0000313" key="7">
    <source>
        <dbReference type="EMBL" id="RAL25608.1"/>
    </source>
</evidence>
<feature type="transmembrane region" description="Helical" evidence="6">
    <location>
        <begin position="53"/>
        <end position="71"/>
    </location>
</feature>
<feature type="transmembrane region" description="Helical" evidence="6">
    <location>
        <begin position="136"/>
        <end position="155"/>
    </location>
</feature>
<keyword evidence="3 6" id="KW-0812">Transmembrane</keyword>
<evidence type="ECO:0000256" key="3">
    <source>
        <dbReference type="ARBA" id="ARBA00022692"/>
    </source>
</evidence>
<comment type="subcellular location">
    <subcellularLocation>
        <location evidence="1">Membrane</location>
        <topology evidence="1">Multi-pass membrane protein</topology>
    </subcellularLocation>
</comment>
<reference evidence="7 8" key="1">
    <citation type="submission" date="2018-06" db="EMBL/GenBank/DDBJ databases">
        <title>Thermoflavimicrobium daqus sp. nov., a thermophilic microbe isolated from Moutai-flavour Daqu.</title>
        <authorList>
            <person name="Wang X."/>
            <person name="Zhou H."/>
        </authorList>
    </citation>
    <scope>NUCLEOTIDE SEQUENCE [LARGE SCALE GENOMIC DNA]</scope>
    <source>
        <strain evidence="7 8">FBKL4.011</strain>
    </source>
</reference>
<feature type="transmembrane region" description="Helical" evidence="6">
    <location>
        <begin position="6"/>
        <end position="22"/>
    </location>
</feature>
<dbReference type="Proteomes" id="UP000251213">
    <property type="component" value="Unassembled WGS sequence"/>
</dbReference>
<feature type="transmembrane region" description="Helical" evidence="6">
    <location>
        <begin position="190"/>
        <end position="209"/>
    </location>
</feature>
<sequence>MIACLSIFTGIAGMAYFIAVSQRATTWMYLLKPGTMFIIMGIVGVSLDTQQSYDWLILLGLIFSVIGDIFLMLPNDRFIHGLIAFFCAHVIYVVAFPVDDMLSWKSLIVAIVLVSLFIIYLLLLRPGIVAEGSIKLLIPVALYMVIISLMVYQGILSGQPLLIAGALSFYLSDAILAWNRFVKPLRWGTYGVMTSYYFAQYCIALSVGAN</sequence>
<feature type="transmembrane region" description="Helical" evidence="6">
    <location>
        <begin position="161"/>
        <end position="178"/>
    </location>
</feature>
<evidence type="ECO:0000256" key="6">
    <source>
        <dbReference type="SAM" id="Phobius"/>
    </source>
</evidence>
<feature type="transmembrane region" description="Helical" evidence="6">
    <location>
        <begin position="29"/>
        <end position="47"/>
    </location>
</feature>